<protein>
    <submittedName>
        <fullName evidence="1">Uncharacterized protein</fullName>
    </submittedName>
</protein>
<dbReference type="Proteomes" id="UP000288291">
    <property type="component" value="Unassembled WGS sequence"/>
</dbReference>
<dbReference type="RefSeq" id="WP_103661940.1">
    <property type="nucleotide sequence ID" value="NZ_ML136902.1"/>
</dbReference>
<dbReference type="AlphaFoldDB" id="A0A437SSU2"/>
<gene>
    <name evidence="1" type="ORF">EJK17_09880</name>
</gene>
<accession>A0A437SSU2</accession>
<reference evidence="1 2" key="1">
    <citation type="submission" date="2018-12" db="EMBL/GenBank/DDBJ databases">
        <authorList>
            <person name="Meng J."/>
        </authorList>
    </citation>
    <scope>NUCLEOTIDE SEQUENCE [LARGE SCALE GENOMIC DNA]</scope>
    <source>
        <strain evidence="1 2">HT111-2</strain>
    </source>
</reference>
<evidence type="ECO:0000313" key="2">
    <source>
        <dbReference type="Proteomes" id="UP000288291"/>
    </source>
</evidence>
<organism evidence="1 2">
    <name type="scientific">Lactobacillus xujianguonis</name>
    <dbReference type="NCBI Taxonomy" id="2495899"/>
    <lineage>
        <taxon>Bacteria</taxon>
        <taxon>Bacillati</taxon>
        <taxon>Bacillota</taxon>
        <taxon>Bacilli</taxon>
        <taxon>Lactobacillales</taxon>
        <taxon>Lactobacillaceae</taxon>
        <taxon>Lactobacillus</taxon>
    </lineage>
</organism>
<sequence>MEKSNARTEIKISEIKKNLAVIYNLLAGTPTLYGVLVSDKTVINAIGGEIEKIRQLLGLSDQAFSDYLNSIQWNENDPEQIELTNVLVQANQEGIISISNK</sequence>
<name>A0A437SSU2_9LACO</name>
<comment type="caution">
    <text evidence="1">The sequence shown here is derived from an EMBL/GenBank/DDBJ whole genome shotgun (WGS) entry which is preliminary data.</text>
</comment>
<keyword evidence="2" id="KW-1185">Reference proteome</keyword>
<evidence type="ECO:0000313" key="1">
    <source>
        <dbReference type="EMBL" id="RVU70029.1"/>
    </source>
</evidence>
<dbReference type="EMBL" id="RXIA01000034">
    <property type="protein sequence ID" value="RVU70029.1"/>
    <property type="molecule type" value="Genomic_DNA"/>
</dbReference>
<proteinExistence type="predicted"/>